<reference evidence="3 4" key="1">
    <citation type="submission" date="2022-12" db="EMBL/GenBank/DDBJ databases">
        <title>Chromosome-level genome of Tegillarca granosa.</title>
        <authorList>
            <person name="Kim J."/>
        </authorList>
    </citation>
    <scope>NUCLEOTIDE SEQUENCE [LARGE SCALE GENOMIC DNA]</scope>
    <source>
        <strain evidence="3">Teg-2019</strain>
        <tissue evidence="3">Adductor muscle</tissue>
    </source>
</reference>
<name>A0ABQ9E543_TEGGR</name>
<evidence type="ECO:0000313" key="3">
    <source>
        <dbReference type="EMBL" id="KAJ8298615.1"/>
    </source>
</evidence>
<feature type="region of interest" description="Disordered" evidence="1">
    <location>
        <begin position="628"/>
        <end position="649"/>
    </location>
</feature>
<feature type="region of interest" description="Disordered" evidence="1">
    <location>
        <begin position="163"/>
        <end position="196"/>
    </location>
</feature>
<evidence type="ECO:0000256" key="1">
    <source>
        <dbReference type="SAM" id="MobiDB-lite"/>
    </source>
</evidence>
<keyword evidence="4" id="KW-1185">Reference proteome</keyword>
<feature type="domain" description="GLTSCR protein conserved" evidence="2">
    <location>
        <begin position="1197"/>
        <end position="1298"/>
    </location>
</feature>
<dbReference type="PANTHER" id="PTHR15572:SF0">
    <property type="entry name" value="GLUTAMINE-RICH PROTEIN-RELATED"/>
    <property type="match status" value="1"/>
</dbReference>
<evidence type="ECO:0000313" key="4">
    <source>
        <dbReference type="Proteomes" id="UP001217089"/>
    </source>
</evidence>
<feature type="compositionally biased region" description="Polar residues" evidence="1">
    <location>
        <begin position="180"/>
        <end position="192"/>
    </location>
</feature>
<organism evidence="3 4">
    <name type="scientific">Tegillarca granosa</name>
    <name type="common">Malaysian cockle</name>
    <name type="synonym">Anadara granosa</name>
    <dbReference type="NCBI Taxonomy" id="220873"/>
    <lineage>
        <taxon>Eukaryota</taxon>
        <taxon>Metazoa</taxon>
        <taxon>Spiralia</taxon>
        <taxon>Lophotrochozoa</taxon>
        <taxon>Mollusca</taxon>
        <taxon>Bivalvia</taxon>
        <taxon>Autobranchia</taxon>
        <taxon>Pteriomorphia</taxon>
        <taxon>Arcoida</taxon>
        <taxon>Arcoidea</taxon>
        <taxon>Arcidae</taxon>
        <taxon>Tegillarca</taxon>
    </lineage>
</organism>
<evidence type="ECO:0000259" key="2">
    <source>
        <dbReference type="Pfam" id="PF15249"/>
    </source>
</evidence>
<dbReference type="Proteomes" id="UP001217089">
    <property type="component" value="Unassembled WGS sequence"/>
</dbReference>
<protein>
    <recommendedName>
        <fullName evidence="2">GLTSCR protein conserved domain-containing protein</fullName>
    </recommendedName>
</protein>
<sequence>MVVSDMDNGGSLIDVIDESELFEAEPSSSDFSWADDFISSSEDGLGVQGGSEVVNQTTHGSINTGQLAQPSLVIQQASQLVRTHEAQTGVQVIQTNHGMVQQQKPEVQNVVQPQQILSNLGNFQQGSGNQIIQGANGQLILKTASGQQILLQTQPTQQIQQIQQHGQTPSQQIQGGTPLASRSLTPSQSPVPISSPHIGHAVTTISRSMTPNQSSNSMTPVTMVTAAKSQGHVLNSMNAPNVNVLQLQGTSQSQQVLTRNIPLQGVIQMANPNTNNAINLQAQPTVIQNQGNQILQQAHGTVLQQNQGQATLVPGQGQNIVNTQNTVIQNPNVVNVNVAHVLCNNQLQNQQGGTVHHMANIQGTLIQTPDGKYIITQNPQLAQGQSVNFQNISQVALQQQQINVAGQTANQAAGSVGQVSGAIVQGSVTNTNSNLAVGNLGNVLRIAAQPSNQDKQNLATNATHFIGVNQQGQQVLIQRAPAPNNQQQNVILRTVNPANFLQIQQQLNSSTFGASSQAGQVAQQPLIMTSQQQQSAQLQKVIGQPGQQVKLFGPGGLQTAGPVTLNLAGQNINLQNLQGSNAVQTIQIVQQQQQQQQQLQQIQLQQQQIQKQVGSASGVVFSEFTNQENRTISPAPSSTPNTASMISSQSFSSLSQKSVTVSSSQVTQQLNQQNIFTLPNSTTRLNTSQIQQVRFATSPAGTIQQHVDNQVQGSPQQLAQSLQNIQLPLNQFSALNAPSLSTASPTVVTTTVSQTRVTSSNINVTNSPLMTQSVQPTSAVNMTPPKPPILQARINAPKLNQSVNPLDVQKLQQIQTEISKYSTIKNLTSEQKKHYMTLIEAHRRIVAQNPMLSSKKGQVVIQTTQASVVQAASKLLPDGQQQQVLVQSVNQQQTSVVDNKGLSTGGIQFNQHRTLQSQPGTGGLILAGNNLVNQSALFSTSTPVLTSTTSVTSSISSISSIPVPVQSFNSQTSPQPTAIQSNSVVTSHITATQSLSSNPVQTSQKTGLNQSIPVQNTTTVKVPVPTTVVQYNVPPGKVAIPASPQVAVPTQIKIGNHILSLNLTPQQKEKVQGYLSKLSPEEQQAQLATFLRLQAQQQLQNQIRAQVQNQQQQQTQKLLTTQNTATQLQQQQSKIPSTVQVQSIQQQAVSDKPVINTTQPLDNQQTVIIAAPGQKLTRLSVASIPKSQLIQQQLSKDQANALNPDVKSPFKTRRDTYRRLLRYHVYQSYERPDSAVQKNEEKFEEISAGLLKKKDWMFNRFHMLLLQESMREKPTSEMVMLQRLMNEDLKEKILEEKRLAKEEPEAFELMPLHLLEKTRFFC</sequence>
<dbReference type="InterPro" id="IPR052438">
    <property type="entry name" value="Chromatin_remod/trans_coact"/>
</dbReference>
<feature type="compositionally biased region" description="Low complexity" evidence="1">
    <location>
        <begin position="633"/>
        <end position="649"/>
    </location>
</feature>
<dbReference type="Pfam" id="PF15249">
    <property type="entry name" value="GLTSCR1"/>
    <property type="match status" value="1"/>
</dbReference>
<accession>A0ABQ9E543</accession>
<gene>
    <name evidence="3" type="ORF">KUTeg_022675</name>
</gene>
<proteinExistence type="predicted"/>
<feature type="compositionally biased region" description="Low complexity" evidence="1">
    <location>
        <begin position="163"/>
        <end position="175"/>
    </location>
</feature>
<dbReference type="PANTHER" id="PTHR15572">
    <property type="entry name" value="GLIOMA TUMOR SUPPRESSOR CANDIDATE REGION GENE 1"/>
    <property type="match status" value="1"/>
</dbReference>
<dbReference type="InterPro" id="IPR015671">
    <property type="entry name" value="GSCR1_dom"/>
</dbReference>
<dbReference type="EMBL" id="JARBDR010000921">
    <property type="protein sequence ID" value="KAJ8298615.1"/>
    <property type="molecule type" value="Genomic_DNA"/>
</dbReference>
<comment type="caution">
    <text evidence="3">The sequence shown here is derived from an EMBL/GenBank/DDBJ whole genome shotgun (WGS) entry which is preliminary data.</text>
</comment>